<dbReference type="STRING" id="1208324.P73_3250"/>
<comment type="subcellular location">
    <subcellularLocation>
        <location evidence="1">Cell membrane</location>
        <topology evidence="1">Multi-pass membrane protein</topology>
    </subcellularLocation>
</comment>
<gene>
    <name evidence="7" type="ORF">P73_3250</name>
</gene>
<evidence type="ECO:0000256" key="5">
    <source>
        <dbReference type="ARBA" id="ARBA00022989"/>
    </source>
</evidence>
<reference evidence="7 8" key="1">
    <citation type="journal article" date="2014" name="Int. J. Syst. Evol. Microbiol.">
        <title>Celeribacter indicus sp. nov., a polycyclic aromatic hydrocarbon-degrading bacterium from deep-sea sediment and reclassification of Huaishuia halophila as Celeribacter halophilus comb. nov.</title>
        <authorList>
            <person name="Lai Q."/>
            <person name="Cao J."/>
            <person name="Yuan J."/>
            <person name="Li F."/>
            <person name="Shao Z."/>
        </authorList>
    </citation>
    <scope>NUCLEOTIDE SEQUENCE [LARGE SCALE GENOMIC DNA]</scope>
    <source>
        <strain evidence="7">P73</strain>
    </source>
</reference>
<evidence type="ECO:0000256" key="6">
    <source>
        <dbReference type="ARBA" id="ARBA00023136"/>
    </source>
</evidence>
<dbReference type="EMBL" id="CP004393">
    <property type="protein sequence ID" value="AJE47965.1"/>
    <property type="molecule type" value="Genomic_DNA"/>
</dbReference>
<dbReference type="CDD" id="cd01127">
    <property type="entry name" value="TrwB_TraG_TraD_VirD4"/>
    <property type="match status" value="1"/>
</dbReference>
<evidence type="ECO:0000256" key="2">
    <source>
        <dbReference type="ARBA" id="ARBA00008806"/>
    </source>
</evidence>
<keyword evidence="6" id="KW-0472">Membrane</keyword>
<name>A0A0B5E3K8_9RHOB</name>
<dbReference type="InterPro" id="IPR051539">
    <property type="entry name" value="T4SS-coupling_protein"/>
</dbReference>
<keyword evidence="5" id="KW-1133">Transmembrane helix</keyword>
<dbReference type="PANTHER" id="PTHR37937">
    <property type="entry name" value="CONJUGATIVE TRANSFER: DNA TRANSPORT"/>
    <property type="match status" value="1"/>
</dbReference>
<dbReference type="Pfam" id="PF02534">
    <property type="entry name" value="T4SS-DNA_transf"/>
    <property type="match status" value="1"/>
</dbReference>
<dbReference type="Proteomes" id="UP000031521">
    <property type="component" value="Chromosome"/>
</dbReference>
<dbReference type="InterPro" id="IPR003688">
    <property type="entry name" value="TraG/VirD4"/>
</dbReference>
<keyword evidence="4" id="KW-0812">Transmembrane</keyword>
<evidence type="ECO:0000313" key="8">
    <source>
        <dbReference type="Proteomes" id="UP000031521"/>
    </source>
</evidence>
<proteinExistence type="inferred from homology"/>
<keyword evidence="8" id="KW-1185">Reference proteome</keyword>
<dbReference type="KEGG" id="cid:P73_3250"/>
<keyword evidence="3" id="KW-1003">Cell membrane</keyword>
<evidence type="ECO:0000313" key="7">
    <source>
        <dbReference type="EMBL" id="AJE47965.1"/>
    </source>
</evidence>
<evidence type="ECO:0000256" key="4">
    <source>
        <dbReference type="ARBA" id="ARBA00022692"/>
    </source>
</evidence>
<evidence type="ECO:0000256" key="3">
    <source>
        <dbReference type="ARBA" id="ARBA00022475"/>
    </source>
</evidence>
<accession>A0A0B5E3K8</accession>
<dbReference type="PANTHER" id="PTHR37937:SF1">
    <property type="entry name" value="CONJUGATIVE TRANSFER: DNA TRANSPORT"/>
    <property type="match status" value="1"/>
</dbReference>
<dbReference type="AlphaFoldDB" id="A0A0B5E3K8"/>
<dbReference type="RefSeq" id="WP_043870402.1">
    <property type="nucleotide sequence ID" value="NZ_CP004393.1"/>
</dbReference>
<dbReference type="GO" id="GO:0005886">
    <property type="term" value="C:plasma membrane"/>
    <property type="evidence" value="ECO:0007669"/>
    <property type="project" value="UniProtKB-SubCell"/>
</dbReference>
<organism evidence="7 8">
    <name type="scientific">Celeribacter indicus</name>
    <dbReference type="NCBI Taxonomy" id="1208324"/>
    <lineage>
        <taxon>Bacteria</taxon>
        <taxon>Pseudomonadati</taxon>
        <taxon>Pseudomonadota</taxon>
        <taxon>Alphaproteobacteria</taxon>
        <taxon>Rhodobacterales</taxon>
        <taxon>Roseobacteraceae</taxon>
        <taxon>Celeribacter</taxon>
    </lineage>
</organism>
<evidence type="ECO:0000256" key="1">
    <source>
        <dbReference type="ARBA" id="ARBA00004651"/>
    </source>
</evidence>
<sequence>MMQRDLKKEQAQRRLWSFDPDSHGSASWADAAHLIARGYGPGGRHTLGYLPASDARRSAVRVSYGGDRHELIVAPTRGGKGVSGAIPRLLEHSGSAIVLDIKDGELALITARYRRDVLGQNVILIDPFDVAASQLGMDRSAFNPCAQIQPFGDDAFDDAMLAADSIVIPDGGSDSHWSGEAASLIAGFLLHASEHGTASLKAVRQALNAGREEFRSLIDQMLASPFDLVKAAGGRIDNKEERELSGVISTAHRNTHFLEGARIADTLSGSDFDPRSIGENTSIYIVLPARRIGTARRFLRVLIGALIASITTLPQKPSSPVMFLLEEMATLERMAIIEQAVGLMAGFGMQFVMVVQDFTQLKELYKNRWESFLANSALIQCFGTNDRFTADYLSALCGQTSLHQLSLDSAMERGRLLGDPAFRSASDSSTPRRLITPDELMSLHPSVQVIALAAARPVIGYRPVYFLEKRFRDRSGRPLYDIHPSRAGQPITRAVDFTTPGLALGALLGDYLSVG</sequence>
<comment type="similarity">
    <text evidence="2">Belongs to the VirD4/TraG family.</text>
</comment>
<dbReference type="Gene3D" id="3.40.50.300">
    <property type="entry name" value="P-loop containing nucleotide triphosphate hydrolases"/>
    <property type="match status" value="1"/>
</dbReference>
<dbReference type="OrthoDB" id="9759295at2"/>
<dbReference type="InterPro" id="IPR027417">
    <property type="entry name" value="P-loop_NTPase"/>
</dbReference>
<protein>
    <submittedName>
        <fullName evidence="7">TraG/TraD family protein</fullName>
    </submittedName>
</protein>
<dbReference type="SUPFAM" id="SSF52540">
    <property type="entry name" value="P-loop containing nucleoside triphosphate hydrolases"/>
    <property type="match status" value="1"/>
</dbReference>
<dbReference type="HOGENOM" id="CLU_012039_3_0_5"/>